<evidence type="ECO:0000313" key="3">
    <source>
        <dbReference type="EMBL" id="CAI3977668.1"/>
    </source>
</evidence>
<feature type="compositionally biased region" description="Basic and acidic residues" evidence="1">
    <location>
        <begin position="1048"/>
        <end position="1058"/>
    </location>
</feature>
<feature type="region of interest" description="Disordered" evidence="1">
    <location>
        <begin position="1"/>
        <end position="55"/>
    </location>
</feature>
<dbReference type="PANTHER" id="PTHR37984:SF5">
    <property type="entry name" value="PROTEIN NYNRIN-LIKE"/>
    <property type="match status" value="1"/>
</dbReference>
<dbReference type="EMBL" id="CAMXCT010000358">
    <property type="protein sequence ID" value="CAI3977668.1"/>
    <property type="molecule type" value="Genomic_DNA"/>
</dbReference>
<keyword evidence="5" id="KW-1185">Reference proteome</keyword>
<evidence type="ECO:0000259" key="2">
    <source>
        <dbReference type="PROSITE" id="PS50994"/>
    </source>
</evidence>
<reference evidence="4 5" key="2">
    <citation type="submission" date="2024-05" db="EMBL/GenBank/DDBJ databases">
        <authorList>
            <person name="Chen Y."/>
            <person name="Shah S."/>
            <person name="Dougan E. K."/>
            <person name="Thang M."/>
            <person name="Chan C."/>
        </authorList>
    </citation>
    <scope>NUCLEOTIDE SEQUENCE [LARGE SCALE GENOMIC DNA]</scope>
</reference>
<reference evidence="3" key="1">
    <citation type="submission" date="2022-10" db="EMBL/GenBank/DDBJ databases">
        <authorList>
            <person name="Chen Y."/>
            <person name="Dougan E. K."/>
            <person name="Chan C."/>
            <person name="Rhodes N."/>
            <person name="Thang M."/>
        </authorList>
    </citation>
    <scope>NUCLEOTIDE SEQUENCE</scope>
</reference>
<feature type="compositionally biased region" description="Basic and acidic residues" evidence="1">
    <location>
        <begin position="128"/>
        <end position="152"/>
    </location>
</feature>
<dbReference type="GO" id="GO:0015074">
    <property type="term" value="P:DNA integration"/>
    <property type="evidence" value="ECO:0007669"/>
    <property type="project" value="InterPro"/>
</dbReference>
<feature type="compositionally biased region" description="Low complexity" evidence="1">
    <location>
        <begin position="1005"/>
        <end position="1019"/>
    </location>
</feature>
<evidence type="ECO:0000256" key="1">
    <source>
        <dbReference type="SAM" id="MobiDB-lite"/>
    </source>
</evidence>
<dbReference type="InterPro" id="IPR013103">
    <property type="entry name" value="RVT_2"/>
</dbReference>
<organism evidence="3">
    <name type="scientific">Cladocopium goreaui</name>
    <dbReference type="NCBI Taxonomy" id="2562237"/>
    <lineage>
        <taxon>Eukaryota</taxon>
        <taxon>Sar</taxon>
        <taxon>Alveolata</taxon>
        <taxon>Dinophyceae</taxon>
        <taxon>Suessiales</taxon>
        <taxon>Symbiodiniaceae</taxon>
        <taxon>Cladocopium</taxon>
    </lineage>
</organism>
<feature type="region of interest" description="Disordered" evidence="1">
    <location>
        <begin position="979"/>
        <end position="1058"/>
    </location>
</feature>
<sequence length="1716" mass="192897">MAPKKVKEPAPVTEKFDWSRTEGPRADDPRTTGPPCYGEHRPQPPGRGSKSGANKWGIWKGCEECGLRLSYTPTWGSHGTYRQAGPLPADVQAQVQEKQPPKGSPDLNNKKVALDAQERSLQNKLKQVHQEKAQWEEAQRKKDAMTPQKKETVAASTLKNMRPATPPRMTSQIEPKNTVPGRQSEGSVPSQKSAALCTQGYAPEINEEMYQTPGRKTRKAAETAEEKEYSERHQEEDGWSTVSSPPDHNPNSTSACKRSMASFASSASAFGTYVDFQHYESATDEDEKGLVSKELRKQASFTPGGILPSGSPLRKKRKQPEDEDAAVTDRLKPEETAFLVEEVEKYQDAIEELFVTLNVNDPNYKVPTILELCCEENSGITSAVESRGGRGIRCGLFNGCDLNKKSGFTKAYNLISQERPDVLWVALPCGPSSPIQNLNMLTPEGYEAVQKKVAKSKKLAARALSLMEHQLQLGGEVAYIDGCAYGLCAPAGDGPIKKPWKLRSSTKRIWQMQKLCNCSQPHVPCEGGNLTRHTAFYPRKMCLQVARMLQEVHVDLMNKVYALDIQPDCDVDVLKQFTDQEVQKTATEVLKLHRKLGHPSRQAFVKMLRDRGASLLVRTLASIVHCQDCQEAAIPPSRRAVTIETATELWEVVQLDNMEFTVGNETFHFQVCIDEASGYGAATFLFKHPVSQSRNATTMESVEAFYKGWIQFFGYPRILKLDKEGAHRGRELEEWAEGHGLEVIAIPAESHGQIGRVERLIGTLKKKLLSHLRSSDATPEVAVWSMIGAHNHMTNVAGYSPAQWVFGRNFNDAERLHDSPDLPYWSGMASNARMQHKLLCKLEAERNHREIEVREKMNAALNTQMTRPVRYEPGDVIFYKRKVARWYGPARVLALETKMTYQGHVRQPSGIAWIIASGRLKKVACNQLRHASERERLVAEGTTQVTTPWTFQDLSGLISKGEYDDEILTEKQFRKEAQQVRRRWEEDSEARPGQKRQLSEELPDASSTGHATSSAAPAGDATRVRTMSPVREEEAILDSDEDVAAEDLDSRHQVPQEWDAERVMDDPAHQPFGATASGPLFQHPPFLEARRRHERLERPFHVQRQDFLQGTGDNNFVDFEDSAEFEATAINFLEEINFDDYAFAVTLPTPASEADWRAIVRDPAKFTAKKMAKGVEVSWQKLNEEQRTAMKEAKQIEIDEWLKSQVCKAALGPVPASRLMKMRWVLTFKATDDPKTVKAKARLVVLGFTDPDLGAEDVRSPTLSRRGRQALLQLSSHRKWQTWKADAKAAFLQGRSSQLRRQIFGMPVSELQEAMGLPRGQAIQFLKAAYGLTVAPREFYLLVDEILQGLHLQRLKTDPSIWVLKTEDEHGKIQVHGAVGSHVDDFLLIGSEENPVWNSFLESFRKALRWSPWERSPMMHCGVHLEQDLHGNWHLSQEEFCQGINQIEEDGTTKELTTNERHQCRAVLGAAQWRCYQTGPQHSAKLSHLQSLLPRGDRQTLKDINKFVRELYHQKNEGVTVFDLQADSDEDIVLVGWTDAALANRVDLTSTGGYIIGYVHRDMLERGVAGPVSLASWSTHKLRRVCRSSLAAEAQAMSECEAELFINRILWQELLGKNVDLSNPATTAALTTAALVTDAKALYDMLQQKDIPQMNAKEKHTALEMLGLAQHLMEQKTILRWCNSDQQLSDGLTKTGAQDKVAKFLNNGQRWNLVFD</sequence>
<proteinExistence type="predicted"/>
<name>A0A9P1BQN0_9DINO</name>
<dbReference type="InterPro" id="IPR012337">
    <property type="entry name" value="RNaseH-like_sf"/>
</dbReference>
<dbReference type="Gene3D" id="3.30.420.10">
    <property type="entry name" value="Ribonuclease H-like superfamily/Ribonuclease H"/>
    <property type="match status" value="1"/>
</dbReference>
<feature type="region of interest" description="Disordered" evidence="1">
    <location>
        <begin position="73"/>
        <end position="255"/>
    </location>
</feature>
<feature type="region of interest" description="Disordered" evidence="1">
    <location>
        <begin position="297"/>
        <end position="327"/>
    </location>
</feature>
<accession>A0A9P1BQN0</accession>
<evidence type="ECO:0000313" key="4">
    <source>
        <dbReference type="EMBL" id="CAL4764980.1"/>
    </source>
</evidence>
<dbReference type="InterPro" id="IPR001584">
    <property type="entry name" value="Integrase_cat-core"/>
</dbReference>
<dbReference type="Pfam" id="PF07727">
    <property type="entry name" value="RVT_2"/>
    <property type="match status" value="1"/>
</dbReference>
<protein>
    <submittedName>
        <fullName evidence="4">Retrovirus-related Pol polyprotein from transposon RE1 (Retro element 1) (AtRE1)</fullName>
    </submittedName>
</protein>
<dbReference type="InterPro" id="IPR036397">
    <property type="entry name" value="RNaseH_sf"/>
</dbReference>
<feature type="compositionally biased region" description="Basic and acidic residues" evidence="1">
    <location>
        <begin position="219"/>
        <end position="236"/>
    </location>
</feature>
<dbReference type="PROSITE" id="PS50994">
    <property type="entry name" value="INTEGRASE"/>
    <property type="match status" value="1"/>
</dbReference>
<comment type="caution">
    <text evidence="3">The sequence shown here is derived from an EMBL/GenBank/DDBJ whole genome shotgun (WGS) entry which is preliminary data.</text>
</comment>
<feature type="compositionally biased region" description="Basic and acidic residues" evidence="1">
    <location>
        <begin position="979"/>
        <end position="992"/>
    </location>
</feature>
<feature type="compositionally biased region" description="Acidic residues" evidence="1">
    <location>
        <begin position="1035"/>
        <end position="1047"/>
    </location>
</feature>
<dbReference type="SUPFAM" id="SSF53098">
    <property type="entry name" value="Ribonuclease H-like"/>
    <property type="match status" value="1"/>
</dbReference>
<dbReference type="EMBL" id="CAMXCT020000358">
    <property type="protein sequence ID" value="CAL1131043.1"/>
    <property type="molecule type" value="Genomic_DNA"/>
</dbReference>
<dbReference type="Proteomes" id="UP001152797">
    <property type="component" value="Unassembled WGS sequence"/>
</dbReference>
<feature type="compositionally biased region" description="Polar residues" evidence="1">
    <location>
        <begin position="168"/>
        <end position="193"/>
    </location>
</feature>
<feature type="compositionally biased region" description="Basic and acidic residues" evidence="1">
    <location>
        <begin position="1"/>
        <end position="30"/>
    </location>
</feature>
<feature type="compositionally biased region" description="Polar residues" evidence="1">
    <location>
        <begin position="240"/>
        <end position="255"/>
    </location>
</feature>
<feature type="compositionally biased region" description="Basic and acidic residues" evidence="1">
    <location>
        <begin position="108"/>
        <end position="118"/>
    </location>
</feature>
<feature type="domain" description="Integrase catalytic" evidence="2">
    <location>
        <begin position="631"/>
        <end position="809"/>
    </location>
</feature>
<dbReference type="EMBL" id="CAMXCT030000358">
    <property type="protein sequence ID" value="CAL4764980.1"/>
    <property type="molecule type" value="Genomic_DNA"/>
</dbReference>
<dbReference type="GO" id="GO:0003676">
    <property type="term" value="F:nucleic acid binding"/>
    <property type="evidence" value="ECO:0007669"/>
    <property type="project" value="InterPro"/>
</dbReference>
<gene>
    <name evidence="3" type="ORF">C1SCF055_LOCUS5792</name>
</gene>
<evidence type="ECO:0000313" key="5">
    <source>
        <dbReference type="Proteomes" id="UP001152797"/>
    </source>
</evidence>
<dbReference type="InterPro" id="IPR050951">
    <property type="entry name" value="Retrovirus_Pol_polyprotein"/>
</dbReference>
<dbReference type="PANTHER" id="PTHR37984">
    <property type="entry name" value="PROTEIN CBG26694"/>
    <property type="match status" value="1"/>
</dbReference>